<dbReference type="EMBL" id="CP136422">
    <property type="protein sequence ID" value="WPX72701.1"/>
    <property type="molecule type" value="Genomic_DNA"/>
</dbReference>
<gene>
    <name evidence="1" type="ORF">BLCOC_10410</name>
</gene>
<organism evidence="1 2">
    <name type="scientific">Blautia producta</name>
    <dbReference type="NCBI Taxonomy" id="33035"/>
    <lineage>
        <taxon>Bacteria</taxon>
        <taxon>Bacillati</taxon>
        <taxon>Bacillota</taxon>
        <taxon>Clostridia</taxon>
        <taxon>Lachnospirales</taxon>
        <taxon>Lachnospiraceae</taxon>
        <taxon>Blautia</taxon>
    </lineage>
</organism>
<evidence type="ECO:0008006" key="3">
    <source>
        <dbReference type="Google" id="ProtNLM"/>
    </source>
</evidence>
<protein>
    <recommendedName>
        <fullName evidence="3">DUF2971 family protein</fullName>
    </recommendedName>
</protein>
<dbReference type="InterPro" id="IPR021352">
    <property type="entry name" value="DUF2971"/>
</dbReference>
<name>A0ABZ0U664_9FIRM</name>
<proteinExistence type="predicted"/>
<accession>A0ABZ0U664</accession>
<sequence>MKSNILYHYCSNEKAYNILKGKTIRLSDIIKSNDSFEMNILFPEFFDELLNIYNNFNGFDYEFCYNEKRDSIAWQHFVKDMEKEITKSIQSGNISTYVACFSEEGDLLSQWRGYANDAQGVALGFDFTMLEKYAQNSSLLRLEKVIYLSPEERKQLIYNSAKEILYIINTVLNAIMEGDVIIEDGLEFGNYIFENIRFNILQQINETVCYKMDGFKEECEWRLYLDNPINKETNKVKLVRMLGNDEQWNQVALEFINERLNFQVTSKNIVPYLEVSFSEIDKTNKLIKEIIAGPCNRISEVDMNLFLKKYNIVECAFHSSQVKYVRR</sequence>
<keyword evidence="2" id="KW-1185">Reference proteome</keyword>
<dbReference type="Proteomes" id="UP001325248">
    <property type="component" value="Chromosome"/>
</dbReference>
<reference evidence="1" key="1">
    <citation type="submission" date="2023-10" db="EMBL/GenBank/DDBJ databases">
        <title>Genome sequence of Blautia coccoides DSM 935.</title>
        <authorList>
            <person name="Boeer T."/>
            <person name="Bengelsdorf F.R."/>
            <person name="Daniel R."/>
            <person name="Poehlein A."/>
        </authorList>
    </citation>
    <scope>NUCLEOTIDE SEQUENCE [LARGE SCALE GENOMIC DNA]</scope>
    <source>
        <strain evidence="1">DSM 935</strain>
    </source>
</reference>
<evidence type="ECO:0000313" key="1">
    <source>
        <dbReference type="EMBL" id="WPX72701.1"/>
    </source>
</evidence>
<evidence type="ECO:0000313" key="2">
    <source>
        <dbReference type="Proteomes" id="UP001325248"/>
    </source>
</evidence>
<dbReference type="Pfam" id="PF11185">
    <property type="entry name" value="DUF2971"/>
    <property type="match status" value="1"/>
</dbReference>